<proteinExistence type="predicted"/>
<dbReference type="AlphaFoldDB" id="A0A517N0S6"/>
<accession>A0A517N0S6</accession>
<evidence type="ECO:0000256" key="1">
    <source>
        <dbReference type="SAM" id="MobiDB-lite"/>
    </source>
</evidence>
<dbReference type="Proteomes" id="UP000319852">
    <property type="component" value="Chromosome"/>
</dbReference>
<name>A0A517N0S6_9BACT</name>
<dbReference type="RefSeq" id="WP_145062241.1">
    <property type="nucleotide sequence ID" value="NZ_CP036263.1"/>
</dbReference>
<dbReference type="OrthoDB" id="7928618at2"/>
<protein>
    <submittedName>
        <fullName evidence="2">Uncharacterized protein</fullName>
    </submittedName>
</protein>
<keyword evidence="3" id="KW-1185">Reference proteome</keyword>
<sequence length="631" mass="69389">MLTTHITNWLQLVRPIGRTVSCCAVLFVGLQGSVLAAQPLFDAPGQTAVETIAAPMQQPTPPQPAPPQSAPPQSAPPQTAPALIAPLQTAALPTSCFAPPELPVSTSPVEVACRPSPGYMRGPLRHGIAAPVNPAVVSAHAPPWEQIAAGQDPKAKEQPLAMRFVPHLHDCQTCEADYSSNDFSPDPISPQMGFDSFGELQVYGCKNEICAQRPLCERPLPLYPTGPWPPSYTFLGSTNLVQPKFFVYGDFRTAIAQNRNNGNTETPWNSRLNLELDFWITSTERIHAFWGPLDEGQQFTGILFDDGDADYQEHYDGFDQNTDALYFEGDMGQILGGFRGIEAPFDAPFAVGLIPLLFQNGVWLEDSFVGAAATIPARNSPGLDWSNFDTTFFVGWDELTTRAFDGPAADQADFVGATTFIERRGGYLEAGWAYVNDVTDESRSYHNFAFSYTRRYANLVSNSARLIINQGQEGPRDLRTADGYLLLLENSFLTRNPYHVVPYANLFAGFGRPQPLGRLQGVLKNTGINFESDLLTGYPILDDTANNTYGAALGVDLLGNCLEQQLLLEFATVQGFDSEANRNAAGDQYAFGMRYQKPLNQSLILRTDAMYGWLENEQDISGMRVELRRKF</sequence>
<evidence type="ECO:0000313" key="3">
    <source>
        <dbReference type="Proteomes" id="UP000319852"/>
    </source>
</evidence>
<dbReference type="EMBL" id="CP036263">
    <property type="protein sequence ID" value="QDT00628.1"/>
    <property type="molecule type" value="Genomic_DNA"/>
</dbReference>
<dbReference type="KEGG" id="amob:HG15A2_39670"/>
<evidence type="ECO:0000313" key="2">
    <source>
        <dbReference type="EMBL" id="QDT00628.1"/>
    </source>
</evidence>
<feature type="compositionally biased region" description="Pro residues" evidence="1">
    <location>
        <begin position="58"/>
        <end position="79"/>
    </location>
</feature>
<organism evidence="2 3">
    <name type="scientific">Adhaeretor mobilis</name>
    <dbReference type="NCBI Taxonomy" id="1930276"/>
    <lineage>
        <taxon>Bacteria</taxon>
        <taxon>Pseudomonadati</taxon>
        <taxon>Planctomycetota</taxon>
        <taxon>Planctomycetia</taxon>
        <taxon>Pirellulales</taxon>
        <taxon>Lacipirellulaceae</taxon>
        <taxon>Adhaeretor</taxon>
    </lineage>
</organism>
<gene>
    <name evidence="2" type="ORF">HG15A2_39670</name>
</gene>
<reference evidence="2 3" key="1">
    <citation type="submission" date="2019-02" db="EMBL/GenBank/DDBJ databases">
        <title>Deep-cultivation of Planctomycetes and their phenomic and genomic characterization uncovers novel biology.</title>
        <authorList>
            <person name="Wiegand S."/>
            <person name="Jogler M."/>
            <person name="Boedeker C."/>
            <person name="Pinto D."/>
            <person name="Vollmers J."/>
            <person name="Rivas-Marin E."/>
            <person name="Kohn T."/>
            <person name="Peeters S.H."/>
            <person name="Heuer A."/>
            <person name="Rast P."/>
            <person name="Oberbeckmann S."/>
            <person name="Bunk B."/>
            <person name="Jeske O."/>
            <person name="Meyerdierks A."/>
            <person name="Storesund J.E."/>
            <person name="Kallscheuer N."/>
            <person name="Luecker S."/>
            <person name="Lage O.M."/>
            <person name="Pohl T."/>
            <person name="Merkel B.J."/>
            <person name="Hornburger P."/>
            <person name="Mueller R.-W."/>
            <person name="Bruemmer F."/>
            <person name="Labrenz M."/>
            <person name="Spormann A.M."/>
            <person name="Op den Camp H."/>
            <person name="Overmann J."/>
            <person name="Amann R."/>
            <person name="Jetten M.S.M."/>
            <person name="Mascher T."/>
            <person name="Medema M.H."/>
            <person name="Devos D.P."/>
            <person name="Kaster A.-K."/>
            <person name="Ovreas L."/>
            <person name="Rohde M."/>
            <person name="Galperin M.Y."/>
            <person name="Jogler C."/>
        </authorList>
    </citation>
    <scope>NUCLEOTIDE SEQUENCE [LARGE SCALE GENOMIC DNA]</scope>
    <source>
        <strain evidence="2 3">HG15A2</strain>
    </source>
</reference>
<feature type="region of interest" description="Disordered" evidence="1">
    <location>
        <begin position="56"/>
        <end position="80"/>
    </location>
</feature>